<keyword evidence="6" id="KW-1185">Reference proteome</keyword>
<feature type="coiled-coil region" evidence="3">
    <location>
        <begin position="204"/>
        <end position="259"/>
    </location>
</feature>
<accession>A0ABY9BU13</accession>
<evidence type="ECO:0000313" key="6">
    <source>
        <dbReference type="Proteomes" id="UP001227230"/>
    </source>
</evidence>
<gene>
    <name evidence="5" type="ORF">VitviT2T_005654</name>
</gene>
<feature type="compositionally biased region" description="Polar residues" evidence="4">
    <location>
        <begin position="427"/>
        <end position="445"/>
    </location>
</feature>
<evidence type="ECO:0008006" key="7">
    <source>
        <dbReference type="Google" id="ProtNLM"/>
    </source>
</evidence>
<dbReference type="InterPro" id="IPR008587">
    <property type="entry name" value="FPP_plant"/>
</dbReference>
<protein>
    <recommendedName>
        <fullName evidence="7">Filament-like plant protein 4</fullName>
    </recommendedName>
</protein>
<feature type="compositionally biased region" description="Basic and acidic residues" evidence="4">
    <location>
        <begin position="1"/>
        <end position="17"/>
    </location>
</feature>
<feature type="region of interest" description="Disordered" evidence="4">
    <location>
        <begin position="1"/>
        <end position="21"/>
    </location>
</feature>
<feature type="compositionally biased region" description="Basic and acidic residues" evidence="4">
    <location>
        <begin position="986"/>
        <end position="995"/>
    </location>
</feature>
<feature type="region of interest" description="Disordered" evidence="4">
    <location>
        <begin position="1042"/>
        <end position="1085"/>
    </location>
</feature>
<keyword evidence="2 3" id="KW-0175">Coiled coil</keyword>
<feature type="compositionally biased region" description="Polar residues" evidence="4">
    <location>
        <begin position="411"/>
        <end position="420"/>
    </location>
</feature>
<dbReference type="PANTHER" id="PTHR31580:SF4">
    <property type="entry name" value="FILAMENT-LIKE PLANT PROTEIN 6"/>
    <property type="match status" value="1"/>
</dbReference>
<evidence type="ECO:0000256" key="4">
    <source>
        <dbReference type="SAM" id="MobiDB-lite"/>
    </source>
</evidence>
<comment type="similarity">
    <text evidence="1">Belongs to the FPP family.</text>
</comment>
<dbReference type="PANTHER" id="PTHR31580">
    <property type="entry name" value="FILAMENT-LIKE PLANT PROTEIN 4"/>
    <property type="match status" value="1"/>
</dbReference>
<dbReference type="EMBL" id="CP126651">
    <property type="protein sequence ID" value="WJZ86167.1"/>
    <property type="molecule type" value="Genomic_DNA"/>
</dbReference>
<organism evidence="5 6">
    <name type="scientific">Vitis vinifera</name>
    <name type="common">Grape</name>
    <dbReference type="NCBI Taxonomy" id="29760"/>
    <lineage>
        <taxon>Eukaryota</taxon>
        <taxon>Viridiplantae</taxon>
        <taxon>Streptophyta</taxon>
        <taxon>Embryophyta</taxon>
        <taxon>Tracheophyta</taxon>
        <taxon>Spermatophyta</taxon>
        <taxon>Magnoliopsida</taxon>
        <taxon>eudicotyledons</taxon>
        <taxon>Gunneridae</taxon>
        <taxon>Pentapetalae</taxon>
        <taxon>rosids</taxon>
        <taxon>Vitales</taxon>
        <taxon>Vitaceae</taxon>
        <taxon>Viteae</taxon>
        <taxon>Vitis</taxon>
    </lineage>
</organism>
<reference evidence="5 6" key="1">
    <citation type="journal article" date="2023" name="Hortic Res">
        <title>The complete reference genome for grapevine (Vitis vinifera L.) genetics and breeding.</title>
        <authorList>
            <person name="Shi X."/>
            <person name="Cao S."/>
            <person name="Wang X."/>
            <person name="Huang S."/>
            <person name="Wang Y."/>
            <person name="Liu Z."/>
            <person name="Liu W."/>
            <person name="Leng X."/>
            <person name="Peng Y."/>
            <person name="Wang N."/>
            <person name="Wang Y."/>
            <person name="Ma Z."/>
            <person name="Xu X."/>
            <person name="Zhang F."/>
            <person name="Xue H."/>
            <person name="Zhong H."/>
            <person name="Wang Y."/>
            <person name="Zhang K."/>
            <person name="Velt A."/>
            <person name="Avia K."/>
            <person name="Holtgrawe D."/>
            <person name="Grimplet J."/>
            <person name="Matus J.T."/>
            <person name="Ware D."/>
            <person name="Wu X."/>
            <person name="Wang H."/>
            <person name="Liu C."/>
            <person name="Fang Y."/>
            <person name="Rustenholz C."/>
            <person name="Cheng Z."/>
            <person name="Xiao H."/>
            <person name="Zhou Y."/>
        </authorList>
    </citation>
    <scope>NUCLEOTIDE SEQUENCE [LARGE SCALE GENOMIC DNA]</scope>
    <source>
        <strain evidence="6">cv. Pinot noir / PN40024</strain>
        <tissue evidence="5">Leaf</tissue>
    </source>
</reference>
<proteinExistence type="inferred from homology"/>
<dbReference type="Proteomes" id="UP001227230">
    <property type="component" value="Chromosome 4"/>
</dbReference>
<dbReference type="Pfam" id="PF05911">
    <property type="entry name" value="FPP"/>
    <property type="match status" value="1"/>
</dbReference>
<feature type="region of interest" description="Disordered" evidence="4">
    <location>
        <begin position="411"/>
        <end position="451"/>
    </location>
</feature>
<evidence type="ECO:0000256" key="2">
    <source>
        <dbReference type="ARBA" id="ARBA00023054"/>
    </source>
</evidence>
<feature type="coiled-coil region" evidence="3">
    <location>
        <begin position="823"/>
        <end position="975"/>
    </location>
</feature>
<feature type="coiled-coil region" evidence="3">
    <location>
        <begin position="59"/>
        <end position="93"/>
    </location>
</feature>
<evidence type="ECO:0000256" key="1">
    <source>
        <dbReference type="ARBA" id="ARBA00005921"/>
    </source>
</evidence>
<evidence type="ECO:0000256" key="3">
    <source>
        <dbReference type="SAM" id="Coils"/>
    </source>
</evidence>
<evidence type="ECO:0000313" key="5">
    <source>
        <dbReference type="EMBL" id="WJZ86167.1"/>
    </source>
</evidence>
<sequence>MDRGWPWKKKTSDKTITEKTAATSGSDKASLASVASLSDKENYNKVNYVQISLDSYTHMTGFEAQVNTLEGQVKILEDQVKDLNKKLSEAHSEITMQESLVEQHAKVAEEAVSGWEKANAEALALKLQLESITLLRLTAEDRASHLDGALKECMKQVRCVKEENEQRLHEVILTKTEQWDKIKLELEGKIVDLDQELLRSSAQNAALSKSLQDHSNMLMKIKEEKFQAEANIEHLKGNIQSYEKEINSLKYELHIVSKELDIRNEEKNMSIKLAEVANKQHLECGKKIAKLEAECQRLRGLVRKKLPGPAALAQMKLEVENLGQNFHEPRLRTPVKSPNLHLSQLSEFSNETLQQNQKEIEFLTTRLLAMEDETKMLKEALAARNHELQTSRSMCAKVAGRLKSLEAQQDLLQQRSSPRSNYGVPTEGSSSQNGSNPASVASTSEDGIDEEGSCVESLATSLISDLPHCRGNKRLGKSRKHNNLNHLDLMDDFLEMERLAHSSNHSNGVSSIIKDLNNEKGDIACHSTLVDVAKSGNLPSEWPTDSNSSPNQVSSCLESSAIEHGLCVDHLLLLKLQSRISIILESQTTDTDKGKILEEIKCAMQDIQDSMHQQSASCFYEGTHPDDASHNWEACPQDTRETKDSKILLGEDGKPCTGKEHVINQNLVAAVSQIHQFVLSLGKEAMQVPDTSTVRNEIIKNIEDFSTSVDKFLFNKLSLVEFFLGLSHILIKASELKSSVLDCKGHEGETTTFDCIDKVALLENKVVKDESSRQGFPRGCDYNSHSTSDPEILQEENLSPGFWSDLSSCKCSLKDLELLQSCKDNMEMDLARCTQDLESTRLQLKEMEQLLTELKSQLALSQKSRSLAETQLKCMTESYKSLELHAQELEAEVISLQEKMENLNYELQEEKDSHQDALARCEDLQEQLQRVKSHSMSLLSSAAEFDVKSTQEREIAAAAEKLAECQQTIDILGRQLKSMQPQSKFIESRDSRRLQSNEGLVGDKPCHSVSKKQAVFNSSEFYQADMLHASPTATQDMGEKLLHISNSPSSPSNVEPNLLPRSPISPSHHHNKPKKSSSSSAMLAPEKHLRGFSSFFASRGKKGNGR</sequence>
<name>A0ABY9BU13_VITVI</name>
<feature type="region of interest" description="Disordered" evidence="4">
    <location>
        <begin position="980"/>
        <end position="1006"/>
    </location>
</feature>